<dbReference type="PANTHER" id="PTHR42917">
    <property type="entry name" value="2,4-DIENOYL-COA REDUCTASE"/>
    <property type="match status" value="1"/>
</dbReference>
<dbReference type="Gene3D" id="3.50.50.60">
    <property type="entry name" value="FAD/NAD(P)-binding domain"/>
    <property type="match status" value="1"/>
</dbReference>
<keyword evidence="6" id="KW-0479">Metal-binding</keyword>
<organism evidence="12 13">
    <name type="scientific">Sinanaerobacter chloroacetimidivorans</name>
    <dbReference type="NCBI Taxonomy" id="2818044"/>
    <lineage>
        <taxon>Bacteria</taxon>
        <taxon>Bacillati</taxon>
        <taxon>Bacillota</taxon>
        <taxon>Clostridia</taxon>
        <taxon>Peptostreptococcales</taxon>
        <taxon>Anaerovoracaceae</taxon>
        <taxon>Sinanaerobacter</taxon>
    </lineage>
</organism>
<sequence length="644" mass="69555">MKYEKLFQKGMIGKLELKNRIVMPAMGVSLASSTGEASDEMIRYYEERAKGECGLIITEITRVDDIYGVGTSNQLAVTDGKDIPRLQRLADAVHKYDAKIFVQLHHPGRQTYSRLLDGKQIVAPSAVMCNVVKEMPRALTTEECEGIMKAFVKGAVIAKSAGIDGVEIHAAHGYLIDQFLSPYTNKRTDKYGGSFHNRIRILEEMITAIKHLCGPDFPISVRISGDEFVEGGLKLEDSIKIARTLESYGVDAINVSSGIYESGATIVEPGSYPQGWKKHLATEIRKNVKIPVIAVNNIKQPCVAEQLLEEGVCDFIGIGRGQLADEEWAKKAKTGREDEIRSCIGCLHCFKTLNTGKHISCAVNPRVGRELEYKDYEKDGKNQVVAVIGGGPGGMQAALVLAKRNYKVVLFEKSAELGGTLNIADKPLLKEKITLLKNGMKTQVEKNNIEVRLGTNATVEMVKELNPVGVFVACGASPVVPKLPGIENSKVVTAEDVLSGKVKAVGKVAVIGSGLTGCETAETLAEQGHSVSLIEMAKTIGPGIYPSILMDLMGKFRKFNPQILPGHRLAAVTDKGVLVVNVANGQKMEVEADTVVLALGVSPRRGVVSEFEASFDEVRVIGDASRGGSIVEAVADGFGKAFVF</sequence>
<evidence type="ECO:0000259" key="10">
    <source>
        <dbReference type="Pfam" id="PF00724"/>
    </source>
</evidence>
<dbReference type="Pfam" id="PF07992">
    <property type="entry name" value="Pyr_redox_2"/>
    <property type="match status" value="1"/>
</dbReference>
<dbReference type="Proteomes" id="UP000675664">
    <property type="component" value="Unassembled WGS sequence"/>
</dbReference>
<dbReference type="SUPFAM" id="SSF51395">
    <property type="entry name" value="FMN-linked oxidoreductases"/>
    <property type="match status" value="1"/>
</dbReference>
<gene>
    <name evidence="12" type="ORF">KCX82_17865</name>
</gene>
<evidence type="ECO:0000256" key="3">
    <source>
        <dbReference type="ARBA" id="ARBA00011048"/>
    </source>
</evidence>
<dbReference type="EMBL" id="JAGSND010000016">
    <property type="protein sequence ID" value="MBR0599754.1"/>
    <property type="molecule type" value="Genomic_DNA"/>
</dbReference>
<evidence type="ECO:0000313" key="12">
    <source>
        <dbReference type="EMBL" id="MBR0599754.1"/>
    </source>
</evidence>
<dbReference type="PRINTS" id="PR00411">
    <property type="entry name" value="PNDRDTASEI"/>
</dbReference>
<dbReference type="GO" id="GO:0046872">
    <property type="term" value="F:metal ion binding"/>
    <property type="evidence" value="ECO:0007669"/>
    <property type="project" value="UniProtKB-KW"/>
</dbReference>
<dbReference type="SUPFAM" id="SSF51905">
    <property type="entry name" value="FAD/NAD(P)-binding domain"/>
    <property type="match status" value="1"/>
</dbReference>
<evidence type="ECO:0000256" key="6">
    <source>
        <dbReference type="ARBA" id="ARBA00022723"/>
    </source>
</evidence>
<feature type="domain" description="NADH:flavin oxidoreductase/NADH oxidase N-terminal" evidence="10">
    <location>
        <begin position="5"/>
        <end position="339"/>
    </location>
</feature>
<evidence type="ECO:0000259" key="11">
    <source>
        <dbReference type="Pfam" id="PF07992"/>
    </source>
</evidence>
<feature type="domain" description="FAD/NAD(P)-binding" evidence="11">
    <location>
        <begin position="385"/>
        <end position="605"/>
    </location>
</feature>
<evidence type="ECO:0000256" key="9">
    <source>
        <dbReference type="ARBA" id="ARBA00023014"/>
    </source>
</evidence>
<comment type="cofactor">
    <cofactor evidence="2">
        <name>[4Fe-4S] cluster</name>
        <dbReference type="ChEBI" id="CHEBI:49883"/>
    </cofactor>
</comment>
<reference evidence="12" key="1">
    <citation type="submission" date="2021-04" db="EMBL/GenBank/DDBJ databases">
        <title>Sinoanaerobacter chloroacetimidivorans sp. nov., an obligate anaerobic bacterium isolated from anaerobic sludge.</title>
        <authorList>
            <person name="Bao Y."/>
        </authorList>
    </citation>
    <scope>NUCLEOTIDE SEQUENCE</scope>
    <source>
        <strain evidence="12">BAD-6</strain>
    </source>
</reference>
<comment type="cofactor">
    <cofactor evidence="1">
        <name>FMN</name>
        <dbReference type="ChEBI" id="CHEBI:58210"/>
    </cofactor>
</comment>
<dbReference type="PRINTS" id="PR00368">
    <property type="entry name" value="FADPNR"/>
</dbReference>
<protein>
    <submittedName>
        <fullName evidence="12">FAD-dependent oxidoreductase</fullName>
    </submittedName>
</protein>
<accession>A0A8J8B2W6</accession>
<comment type="caution">
    <text evidence="12">The sequence shown here is derived from an EMBL/GenBank/DDBJ whole genome shotgun (WGS) entry which is preliminary data.</text>
</comment>
<dbReference type="AlphaFoldDB" id="A0A8J8B2W6"/>
<dbReference type="GO" id="GO:0051536">
    <property type="term" value="F:iron-sulfur cluster binding"/>
    <property type="evidence" value="ECO:0007669"/>
    <property type="project" value="UniProtKB-KW"/>
</dbReference>
<dbReference type="GO" id="GO:0016491">
    <property type="term" value="F:oxidoreductase activity"/>
    <property type="evidence" value="ECO:0007669"/>
    <property type="project" value="UniProtKB-KW"/>
</dbReference>
<evidence type="ECO:0000256" key="1">
    <source>
        <dbReference type="ARBA" id="ARBA00001917"/>
    </source>
</evidence>
<dbReference type="PANTHER" id="PTHR42917:SF2">
    <property type="entry name" value="2,4-DIENOYL-COA REDUCTASE [(2E)-ENOYL-COA-PRODUCING]"/>
    <property type="match status" value="1"/>
</dbReference>
<keyword evidence="13" id="KW-1185">Reference proteome</keyword>
<keyword evidence="7" id="KW-0560">Oxidoreductase</keyword>
<evidence type="ECO:0000313" key="13">
    <source>
        <dbReference type="Proteomes" id="UP000675664"/>
    </source>
</evidence>
<dbReference type="InterPro" id="IPR001155">
    <property type="entry name" value="OxRdtase_FMN_N"/>
</dbReference>
<keyword evidence="9" id="KW-0411">Iron-sulfur</keyword>
<name>A0A8J8B2W6_9FIRM</name>
<reference evidence="12" key="2">
    <citation type="submission" date="2021-04" db="EMBL/GenBank/DDBJ databases">
        <authorList>
            <person name="Liu J."/>
        </authorList>
    </citation>
    <scope>NUCLEOTIDE SEQUENCE</scope>
    <source>
        <strain evidence="12">BAD-6</strain>
    </source>
</reference>
<evidence type="ECO:0000256" key="7">
    <source>
        <dbReference type="ARBA" id="ARBA00023002"/>
    </source>
</evidence>
<evidence type="ECO:0000256" key="8">
    <source>
        <dbReference type="ARBA" id="ARBA00023004"/>
    </source>
</evidence>
<dbReference type="Gene3D" id="3.40.50.720">
    <property type="entry name" value="NAD(P)-binding Rossmann-like Domain"/>
    <property type="match status" value="1"/>
</dbReference>
<keyword evidence="5" id="KW-0288">FMN</keyword>
<dbReference type="InterPro" id="IPR023753">
    <property type="entry name" value="FAD/NAD-binding_dom"/>
</dbReference>
<dbReference type="InterPro" id="IPR013785">
    <property type="entry name" value="Aldolase_TIM"/>
</dbReference>
<comment type="similarity">
    <text evidence="3">In the N-terminal section; belongs to the NADH:flavin oxidoreductase/NADH oxidase family.</text>
</comment>
<dbReference type="Gene3D" id="3.20.20.70">
    <property type="entry name" value="Aldolase class I"/>
    <property type="match status" value="1"/>
</dbReference>
<dbReference type="InterPro" id="IPR051793">
    <property type="entry name" value="NADH:flavin_oxidoreductase"/>
</dbReference>
<dbReference type="RefSeq" id="WP_227019882.1">
    <property type="nucleotide sequence ID" value="NZ_JAGSND010000016.1"/>
</dbReference>
<proteinExistence type="inferred from homology"/>
<dbReference type="Pfam" id="PF00724">
    <property type="entry name" value="Oxidored_FMN"/>
    <property type="match status" value="1"/>
</dbReference>
<keyword evidence="8" id="KW-0408">Iron</keyword>
<evidence type="ECO:0000256" key="2">
    <source>
        <dbReference type="ARBA" id="ARBA00001966"/>
    </source>
</evidence>
<evidence type="ECO:0000256" key="4">
    <source>
        <dbReference type="ARBA" id="ARBA00022630"/>
    </source>
</evidence>
<dbReference type="CDD" id="cd02803">
    <property type="entry name" value="OYE_like_FMN_family"/>
    <property type="match status" value="1"/>
</dbReference>
<keyword evidence="4" id="KW-0285">Flavoprotein</keyword>
<evidence type="ECO:0000256" key="5">
    <source>
        <dbReference type="ARBA" id="ARBA00022643"/>
    </source>
</evidence>
<dbReference type="GO" id="GO:0010181">
    <property type="term" value="F:FMN binding"/>
    <property type="evidence" value="ECO:0007669"/>
    <property type="project" value="InterPro"/>
</dbReference>
<dbReference type="InterPro" id="IPR036188">
    <property type="entry name" value="FAD/NAD-bd_sf"/>
</dbReference>